<organism evidence="1">
    <name type="scientific">uncultured Caudovirales phage</name>
    <dbReference type="NCBI Taxonomy" id="2100421"/>
    <lineage>
        <taxon>Viruses</taxon>
        <taxon>Duplodnaviria</taxon>
        <taxon>Heunggongvirae</taxon>
        <taxon>Uroviricota</taxon>
        <taxon>Caudoviricetes</taxon>
        <taxon>Peduoviridae</taxon>
        <taxon>Maltschvirus</taxon>
        <taxon>Maltschvirus maltsch</taxon>
    </lineage>
</organism>
<evidence type="ECO:0000313" key="1">
    <source>
        <dbReference type="EMBL" id="CAB5222916.1"/>
    </source>
</evidence>
<reference evidence="1" key="1">
    <citation type="submission" date="2020-05" db="EMBL/GenBank/DDBJ databases">
        <authorList>
            <person name="Chiriac C."/>
            <person name="Salcher M."/>
            <person name="Ghai R."/>
            <person name="Kavagutti S V."/>
        </authorList>
    </citation>
    <scope>NUCLEOTIDE SEQUENCE</scope>
</reference>
<protein>
    <submittedName>
        <fullName evidence="1">Uncharacterized protein</fullName>
    </submittedName>
</protein>
<accession>A0A6J7WY50</accession>
<sequence>MYSNALSGLASGMAGGGGMPMGGMGEAENEMVPCPMCQGVGMIPADMMEGGAMLPPRLAARGGGMPMGGAPMGGAPMGGASMGGGMPMPSAPMR</sequence>
<dbReference type="EMBL" id="LR798308">
    <property type="protein sequence ID" value="CAB5222916.1"/>
    <property type="molecule type" value="Genomic_DNA"/>
</dbReference>
<proteinExistence type="predicted"/>
<name>A0A6J7WY50_9CAUD</name>
<gene>
    <name evidence="1" type="ORF">UFOVP366_35</name>
</gene>